<name>A0A511DIY1_9PSEU</name>
<dbReference type="InterPro" id="IPR050109">
    <property type="entry name" value="HTH-type_TetR-like_transc_reg"/>
</dbReference>
<evidence type="ECO:0000256" key="1">
    <source>
        <dbReference type="ARBA" id="ARBA00023015"/>
    </source>
</evidence>
<dbReference type="InterPro" id="IPR009057">
    <property type="entry name" value="Homeodomain-like_sf"/>
</dbReference>
<dbReference type="Gene3D" id="1.10.357.10">
    <property type="entry name" value="Tetracycline Repressor, domain 2"/>
    <property type="match status" value="1"/>
</dbReference>
<dbReference type="EMBL" id="BJVJ01000039">
    <property type="protein sequence ID" value="GEL24769.1"/>
    <property type="molecule type" value="Genomic_DNA"/>
</dbReference>
<gene>
    <name evidence="6" type="ORF">PSU4_37230</name>
</gene>
<dbReference type="Pfam" id="PF00440">
    <property type="entry name" value="TetR_N"/>
    <property type="match status" value="1"/>
</dbReference>
<comment type="caution">
    <text evidence="6">The sequence shown here is derived from an EMBL/GenBank/DDBJ whole genome shotgun (WGS) entry which is preliminary data.</text>
</comment>
<organism evidence="6 7">
    <name type="scientific">Pseudonocardia sulfidoxydans NBRC 16205</name>
    <dbReference type="NCBI Taxonomy" id="1223511"/>
    <lineage>
        <taxon>Bacteria</taxon>
        <taxon>Bacillati</taxon>
        <taxon>Actinomycetota</taxon>
        <taxon>Actinomycetes</taxon>
        <taxon>Pseudonocardiales</taxon>
        <taxon>Pseudonocardiaceae</taxon>
        <taxon>Pseudonocardia</taxon>
    </lineage>
</organism>
<dbReference type="PANTHER" id="PTHR30055">
    <property type="entry name" value="HTH-TYPE TRANSCRIPTIONAL REGULATOR RUTR"/>
    <property type="match status" value="1"/>
</dbReference>
<dbReference type="AlphaFoldDB" id="A0A511DIY1"/>
<feature type="DNA-binding region" description="H-T-H motif" evidence="4">
    <location>
        <begin position="47"/>
        <end position="66"/>
    </location>
</feature>
<dbReference type="PRINTS" id="PR00455">
    <property type="entry name" value="HTHTETR"/>
</dbReference>
<accession>A0A511DIY1</accession>
<evidence type="ECO:0000313" key="6">
    <source>
        <dbReference type="EMBL" id="GEL24769.1"/>
    </source>
</evidence>
<evidence type="ECO:0000259" key="5">
    <source>
        <dbReference type="PROSITE" id="PS50977"/>
    </source>
</evidence>
<proteinExistence type="predicted"/>
<evidence type="ECO:0000256" key="4">
    <source>
        <dbReference type="PROSITE-ProRule" id="PRU00335"/>
    </source>
</evidence>
<dbReference type="PROSITE" id="PS50977">
    <property type="entry name" value="HTH_TETR_2"/>
    <property type="match status" value="1"/>
</dbReference>
<dbReference type="Proteomes" id="UP000321685">
    <property type="component" value="Unassembled WGS sequence"/>
</dbReference>
<dbReference type="SUPFAM" id="SSF46689">
    <property type="entry name" value="Homeodomain-like"/>
    <property type="match status" value="1"/>
</dbReference>
<reference evidence="6 7" key="1">
    <citation type="submission" date="2019-07" db="EMBL/GenBank/DDBJ databases">
        <title>Whole genome shotgun sequence of Pseudonocardia sulfidoxydans NBRC 16205.</title>
        <authorList>
            <person name="Hosoyama A."/>
            <person name="Uohara A."/>
            <person name="Ohji S."/>
            <person name="Ichikawa N."/>
        </authorList>
    </citation>
    <scope>NUCLEOTIDE SEQUENCE [LARGE SCALE GENOMIC DNA]</scope>
    <source>
        <strain evidence="6 7">NBRC 16205</strain>
    </source>
</reference>
<dbReference type="OrthoDB" id="8220622at2"/>
<dbReference type="InterPro" id="IPR036271">
    <property type="entry name" value="Tet_transcr_reg_TetR-rel_C_sf"/>
</dbReference>
<dbReference type="SUPFAM" id="SSF48498">
    <property type="entry name" value="Tetracyclin repressor-like, C-terminal domain"/>
    <property type="match status" value="1"/>
</dbReference>
<evidence type="ECO:0000256" key="3">
    <source>
        <dbReference type="ARBA" id="ARBA00023163"/>
    </source>
</evidence>
<dbReference type="RefSeq" id="WP_147110006.1">
    <property type="nucleotide sequence ID" value="NZ_BJVJ01000039.1"/>
</dbReference>
<keyword evidence="3" id="KW-0804">Transcription</keyword>
<dbReference type="GO" id="GO:0000976">
    <property type="term" value="F:transcription cis-regulatory region binding"/>
    <property type="evidence" value="ECO:0007669"/>
    <property type="project" value="TreeGrafter"/>
</dbReference>
<keyword evidence="2 4" id="KW-0238">DNA-binding</keyword>
<protein>
    <submittedName>
        <fullName evidence="6">TetR family transcriptional regulator</fullName>
    </submittedName>
</protein>
<dbReference type="PANTHER" id="PTHR30055:SF234">
    <property type="entry name" value="HTH-TYPE TRANSCRIPTIONAL REGULATOR BETI"/>
    <property type="match status" value="1"/>
</dbReference>
<dbReference type="GO" id="GO:0003700">
    <property type="term" value="F:DNA-binding transcription factor activity"/>
    <property type="evidence" value="ECO:0007669"/>
    <property type="project" value="TreeGrafter"/>
</dbReference>
<dbReference type="InterPro" id="IPR001647">
    <property type="entry name" value="HTH_TetR"/>
</dbReference>
<evidence type="ECO:0000256" key="2">
    <source>
        <dbReference type="ARBA" id="ARBA00023125"/>
    </source>
</evidence>
<feature type="domain" description="HTH tetR-type" evidence="5">
    <location>
        <begin position="24"/>
        <end position="84"/>
    </location>
</feature>
<keyword evidence="7" id="KW-1185">Reference proteome</keyword>
<keyword evidence="1" id="KW-0805">Transcription regulation</keyword>
<sequence length="217" mass="24243">MTRSATSTGEHTGRIARRRVDKFEERRRELGDAALQTLSELGYARTSLRDIAQNSGFSHGVLHYYFHDKFDLITYCVRRYKAVCVQRYDDVVTTASTASGLAAEFAAAMVATLVEDAVLHRLWYDLRSQSLFEESFRADVAEIDASLERMIERVVRRYAELAGTPSVCGAPMAYAMFDGIFQQALLRQLSGDPSAPEDLRAGVVQMLAVVTGTCERQ</sequence>
<evidence type="ECO:0000313" key="7">
    <source>
        <dbReference type="Proteomes" id="UP000321685"/>
    </source>
</evidence>